<reference evidence="5" key="1">
    <citation type="journal article" date="2019" name="Int. J. Syst. Evol. Microbiol.">
        <title>The Global Catalogue of Microorganisms (GCM) 10K type strain sequencing project: providing services to taxonomists for standard genome sequencing and annotation.</title>
        <authorList>
            <consortium name="The Broad Institute Genomics Platform"/>
            <consortium name="The Broad Institute Genome Sequencing Center for Infectious Disease"/>
            <person name="Wu L."/>
            <person name="Ma J."/>
        </authorList>
    </citation>
    <scope>NUCLEOTIDE SEQUENCE [LARGE SCALE GENOMIC DNA]</scope>
    <source>
        <strain evidence="5">JCM 16904</strain>
    </source>
</reference>
<dbReference type="SUPFAM" id="SSF48452">
    <property type="entry name" value="TPR-like"/>
    <property type="match status" value="4"/>
</dbReference>
<proteinExistence type="predicted"/>
<feature type="compositionally biased region" description="Low complexity" evidence="2">
    <location>
        <begin position="586"/>
        <end position="595"/>
    </location>
</feature>
<feature type="repeat" description="TPR" evidence="1">
    <location>
        <begin position="1388"/>
        <end position="1421"/>
    </location>
</feature>
<dbReference type="PANTHER" id="PTHR10098:SF108">
    <property type="entry name" value="TETRATRICOPEPTIDE REPEAT PROTEIN 28"/>
    <property type="match status" value="1"/>
</dbReference>
<dbReference type="Pfam" id="PF12770">
    <property type="entry name" value="CHAT"/>
    <property type="match status" value="1"/>
</dbReference>
<feature type="region of interest" description="Disordered" evidence="2">
    <location>
        <begin position="1817"/>
        <end position="1873"/>
    </location>
</feature>
<feature type="region of interest" description="Disordered" evidence="2">
    <location>
        <begin position="392"/>
        <end position="411"/>
    </location>
</feature>
<feature type="compositionally biased region" description="Gly residues" evidence="2">
    <location>
        <begin position="2133"/>
        <end position="2147"/>
    </location>
</feature>
<accession>A0ABP7DLV4</accession>
<dbReference type="RefSeq" id="WP_344892538.1">
    <property type="nucleotide sequence ID" value="NZ_BAAAZP010000192.1"/>
</dbReference>
<dbReference type="Gene3D" id="1.25.40.10">
    <property type="entry name" value="Tetratricopeptide repeat domain"/>
    <property type="match status" value="4"/>
</dbReference>
<feature type="region of interest" description="Disordered" evidence="2">
    <location>
        <begin position="586"/>
        <end position="637"/>
    </location>
</feature>
<feature type="compositionally biased region" description="Low complexity" evidence="2">
    <location>
        <begin position="1855"/>
        <end position="1873"/>
    </location>
</feature>
<dbReference type="InterPro" id="IPR019734">
    <property type="entry name" value="TPR_rpt"/>
</dbReference>
<sequence length="2244" mass="234057">MTEPAEALAARIERFEQVADPGLIWDSAALSEAEQAMRACAGDRSDAATWRLIGILHLARFRLDPGTTQDAAVAGAFFAAVAVLDPGRLPEKLRGPSVPPGESAEAWAGLVEEVFRHVDPSAYRHVGLLVHALVRRAMAHPTPEVADRLGQFLLQESMHAADPSWVPGALASLGTGMVRLYEASGDRNVIDDAVHVLLRACLSAPGSATGSATGSAPGNAPHPPPADDLVTALGLAVPGDEELVRAYLAAAEPSPTAQDRSRALLALVDLTRARATATYADGDLLAFIRVGQCALDFWHERWAHPEVLAPYAAGLVEWYVVTGDERSLEAGTEMLEALRVPPDERTRGLGSDPVVRLALLGERRRHRYDVTGDPADLDAAVTALHEAVRLTPPTPTVRAGQPEEARPSGRNGCFDRAGLLTDLADALLIRAVVTGGEPAEPIAVARAALAAHGEHGPDRARPLLLLGQALTIRLVADDVDEAVAALREAASADERMEVRTRAYGLVSDVLLWRATQTEVERPAEDLHEAVLSARQAVESAMKTSGGQASAQRALCGALLARYAAQGDPRDLTEALPLIGDGDPDLLADLTTALDTPPTPGRPDSGDRRAPARPSAPADPAAADEGEPPSPDEPSAATGVGEALVPVVDEELARAATEAALRSQDEALTRKLLLVAERAAGTRAGRGEFLLGVASRLAEAGRARTAEGVLERAVQTFEAAGARSRAAYALSRLAELGDVARALAAHARSAALHHDLDDPRSEASQLARMGLLHLRNGDPGQAVEHHLRAVALCEAAGLAAEEAAHQGHAAEAYLAAGDPAGAVGCAVRSRELYLELGEPEAAALALVHAARAAVDEDDLTASAERMAACAIELEAAGAWEEACRTLDAHAVVLAGRGHPGHAAACETRLVEIVRRRGRRREPADEWYRIARRRRGRGDVDGARVAFELAEREYEAVGHDDGAGSVRYNLGVLEYAEGETERALEAFGAAGETFAGLRASAKEAAALTMRASCLTVLGRLDDAVNDLDRALELSAEEGELETLLTATLGRATVDVALGRPGPAAERLSAALTLAAGDAFKEAVVRERLAALAARTGDVGAQAEALEAALAGFRDSGQHRLAALTSIRLGFTLEARGEFRRARAALEEGLTGLEAAEDVRAGGAPFEIVAAMGGDLDGAVLSRLAAIQLTLGDVTRGRAGLTRAVSLLRGGRRRTPDAEHLETWLRLEEAEASGDLGAARTLAEQTLARTEQPGPTASREVIPLGGGSGGIDRSYLLAKLSAYCRDLGDLPAAHAYAGQGHELRDGRVVEHLCNLGAAAVGLGRAEESAGHLSEAVELSRDSESALPVRLVRSLGLLANALTDLGRWGEAATAYAEGLALVDAPVWRALRVPLLTGRATLHLKLGQLDEAAARYREALALSEELGRSTDGTPGRRGDLAAAYADLALVHELRGEPAEARALAERALDLERAHARPHGTVLALIALARLESAASRSKVAGSRSESAASRSESVASRSESAGTRSESAGSHREGTGSRSESGARPEAGGSRTEGGGIGRAVTRLQEALALAQETGFRAGEAIALSDLGALDLATASCTRAQRRLSTAIDLLTDLGHDLELRTACHRRSIAAEWLGDLPAALADAERACALGHEPSRDRAIRLAVRSARGMAAWTHAEHARLRALTAHLDGPSARSTPGTGHNTSQTDFDRVAARAMPGPGRDRPASWLDRPALHSVPAAGLDRVGSHAVPADLLGAERDGLDTVRTLMAAARNTRDPEAAARLIGRARAAQADLEALWRRMEALAPDHVALRLRTPPSRAELDALVSPPEPGEGPTGLLAFHLAENTPPHDSTDTAEPPAASGGETAADSGGETEAASGGETVVVLAHRTGWPEPRAFPTTVGRDLLADFLRALHGPRPDLLDVEARRRRAELWRRLADSLLADALDALGDDLALLHLIPHAELWEVPLHALAPGGRPLIDRCPVAYAPSAAVLARLARRASVRRDGPLVLGFAQDAAGRPVVEAEAADAAALLGTSPHLGGEAASALLPGSWDVLHLSCQVVHDAADPGGSGIRLADGLLTARRLMTMNVGADLVVVPAHGQQAEADPDASADGGSRAGEGPAGTASPRGEDAARGGAPGGRGVAGGGSRAGEGTAALGHALLHAGARSAVLTLWPVSAEITRALIHDLHTHLRDGAAPAQALRAAVLGLRELYGSTEPELWAAFVLTGLPGDSPVHFESGSSATSTR</sequence>
<evidence type="ECO:0000313" key="5">
    <source>
        <dbReference type="Proteomes" id="UP001500902"/>
    </source>
</evidence>
<organism evidence="4 5">
    <name type="scientific">Nonomuraea antimicrobica</name>
    <dbReference type="NCBI Taxonomy" id="561173"/>
    <lineage>
        <taxon>Bacteria</taxon>
        <taxon>Bacillati</taxon>
        <taxon>Actinomycetota</taxon>
        <taxon>Actinomycetes</taxon>
        <taxon>Streptosporangiales</taxon>
        <taxon>Streptosporangiaceae</taxon>
        <taxon>Nonomuraea</taxon>
    </lineage>
</organism>
<feature type="compositionally biased region" description="Low complexity" evidence="2">
    <location>
        <begin position="611"/>
        <end position="620"/>
    </location>
</feature>
<keyword evidence="1" id="KW-0802">TPR repeat</keyword>
<keyword evidence="5" id="KW-1185">Reference proteome</keyword>
<evidence type="ECO:0000256" key="2">
    <source>
        <dbReference type="SAM" id="MobiDB-lite"/>
    </source>
</evidence>
<dbReference type="PANTHER" id="PTHR10098">
    <property type="entry name" value="RAPSYN-RELATED"/>
    <property type="match status" value="1"/>
</dbReference>
<dbReference type="SMART" id="SM00028">
    <property type="entry name" value="TPR"/>
    <property type="match status" value="8"/>
</dbReference>
<comment type="caution">
    <text evidence="4">The sequence shown here is derived from an EMBL/GenBank/DDBJ whole genome shotgun (WGS) entry which is preliminary data.</text>
</comment>
<evidence type="ECO:0000313" key="4">
    <source>
        <dbReference type="EMBL" id="GAA3707477.1"/>
    </source>
</evidence>
<protein>
    <recommendedName>
        <fullName evidence="3">CHAT domain-containing protein</fullName>
    </recommendedName>
</protein>
<dbReference type="Proteomes" id="UP001500902">
    <property type="component" value="Unassembled WGS sequence"/>
</dbReference>
<dbReference type="InterPro" id="IPR024983">
    <property type="entry name" value="CHAT_dom"/>
</dbReference>
<feature type="region of interest" description="Disordered" evidence="2">
    <location>
        <begin position="1491"/>
        <end position="1552"/>
    </location>
</feature>
<gene>
    <name evidence="4" type="ORF">GCM10022224_086290</name>
</gene>
<name>A0ABP7DLV4_9ACTN</name>
<evidence type="ECO:0000256" key="1">
    <source>
        <dbReference type="PROSITE-ProRule" id="PRU00339"/>
    </source>
</evidence>
<feature type="domain" description="CHAT" evidence="3">
    <location>
        <begin position="1929"/>
        <end position="2225"/>
    </location>
</feature>
<feature type="region of interest" description="Disordered" evidence="2">
    <location>
        <begin position="2098"/>
        <end position="2147"/>
    </location>
</feature>
<feature type="compositionally biased region" description="Low complexity" evidence="2">
    <location>
        <begin position="1491"/>
        <end position="1517"/>
    </location>
</feature>
<dbReference type="InterPro" id="IPR011990">
    <property type="entry name" value="TPR-like_helical_dom_sf"/>
</dbReference>
<evidence type="ECO:0000259" key="3">
    <source>
        <dbReference type="Pfam" id="PF12770"/>
    </source>
</evidence>
<dbReference type="EMBL" id="BAAAZP010000192">
    <property type="protein sequence ID" value="GAA3707477.1"/>
    <property type="molecule type" value="Genomic_DNA"/>
</dbReference>
<dbReference type="PROSITE" id="PS50005">
    <property type="entry name" value="TPR"/>
    <property type="match status" value="1"/>
</dbReference>